<dbReference type="OrthoDB" id="9794863at2"/>
<keyword evidence="2" id="KW-0687">Ribonucleoprotein</keyword>
<dbReference type="InterPro" id="IPR004038">
    <property type="entry name" value="Ribosomal_eL8/eL30/eS12/Gad45"/>
</dbReference>
<reference evidence="3" key="1">
    <citation type="submission" date="2016-11" db="EMBL/GenBank/DDBJ databases">
        <authorList>
            <person name="Varghese N."/>
            <person name="Submissions S."/>
        </authorList>
    </citation>
    <scope>NUCLEOTIDE SEQUENCE [LARGE SCALE GENOMIC DNA]</scope>
    <source>
        <strain evidence="3">DSM 11792</strain>
    </source>
</reference>
<keyword evidence="2" id="KW-0689">Ribosomal protein</keyword>
<dbReference type="Gene3D" id="3.30.1330.30">
    <property type="match status" value="1"/>
</dbReference>
<dbReference type="RefSeq" id="WP_027355448.1">
    <property type="nucleotide sequence ID" value="NZ_FQUW01000007.1"/>
</dbReference>
<dbReference type="Proteomes" id="UP000184196">
    <property type="component" value="Unassembled WGS sequence"/>
</dbReference>
<dbReference type="Pfam" id="PF01248">
    <property type="entry name" value="Ribosomal_L7Ae"/>
    <property type="match status" value="1"/>
</dbReference>
<dbReference type="AlphaFoldDB" id="A0A1M4UPK0"/>
<gene>
    <name evidence="2" type="ORF">SAMN02745218_00532</name>
</gene>
<dbReference type="InterPro" id="IPR029064">
    <property type="entry name" value="Ribosomal_eL30-like_sf"/>
</dbReference>
<organism evidence="2 3">
    <name type="scientific">Desulfofundulus australicus DSM 11792</name>
    <dbReference type="NCBI Taxonomy" id="1121425"/>
    <lineage>
        <taxon>Bacteria</taxon>
        <taxon>Bacillati</taxon>
        <taxon>Bacillota</taxon>
        <taxon>Clostridia</taxon>
        <taxon>Eubacteriales</taxon>
        <taxon>Peptococcaceae</taxon>
        <taxon>Desulfofundulus</taxon>
    </lineage>
</organism>
<dbReference type="EMBL" id="FQUW01000007">
    <property type="protein sequence ID" value="SHE58656.1"/>
    <property type="molecule type" value="Genomic_DNA"/>
</dbReference>
<evidence type="ECO:0000313" key="2">
    <source>
        <dbReference type="EMBL" id="SHE58656.1"/>
    </source>
</evidence>
<proteinExistence type="predicted"/>
<sequence length="106" mass="11993">MMLDRGAEQMLYLARRAGCIVGGDRAVRWAIRRGSARLVLLATNASMRTRKNFLFLARSMGVPVIIWNLKEELGRIMNRATCAVMAITDENFSRGILQHLERRDSG</sequence>
<dbReference type="GO" id="GO:0005840">
    <property type="term" value="C:ribosome"/>
    <property type="evidence" value="ECO:0007669"/>
    <property type="project" value="UniProtKB-KW"/>
</dbReference>
<protein>
    <submittedName>
        <fullName evidence="2">Ribosomal protein L7Ae</fullName>
    </submittedName>
</protein>
<evidence type="ECO:0000313" key="3">
    <source>
        <dbReference type="Proteomes" id="UP000184196"/>
    </source>
</evidence>
<feature type="domain" description="Ribosomal protein eL8/eL30/eS12/Gadd45" evidence="1">
    <location>
        <begin position="9"/>
        <end position="93"/>
    </location>
</feature>
<name>A0A1M4UPK0_9FIRM</name>
<accession>A0A1M4UPK0</accession>
<evidence type="ECO:0000259" key="1">
    <source>
        <dbReference type="Pfam" id="PF01248"/>
    </source>
</evidence>
<dbReference type="SUPFAM" id="SSF55315">
    <property type="entry name" value="L30e-like"/>
    <property type="match status" value="1"/>
</dbReference>
<keyword evidence="3" id="KW-1185">Reference proteome</keyword>